<evidence type="ECO:0000256" key="1">
    <source>
        <dbReference type="ARBA" id="ARBA00004184"/>
    </source>
</evidence>
<evidence type="ECO:0000256" key="3">
    <source>
        <dbReference type="ARBA" id="ARBA00022448"/>
    </source>
</evidence>
<evidence type="ECO:0000256" key="7">
    <source>
        <dbReference type="ARBA" id="ARBA00023310"/>
    </source>
</evidence>
<feature type="domain" description="ATP synthase F1 complex delta/epsilon subunit N-terminal" evidence="10">
    <location>
        <begin position="3"/>
        <end position="81"/>
    </location>
</feature>
<keyword evidence="12" id="KW-1185">Reference proteome</keyword>
<dbReference type="GO" id="GO:0016787">
    <property type="term" value="F:hydrolase activity"/>
    <property type="evidence" value="ECO:0007669"/>
    <property type="project" value="UniProtKB-KW"/>
</dbReference>
<evidence type="ECO:0000256" key="2">
    <source>
        <dbReference type="ARBA" id="ARBA00005712"/>
    </source>
</evidence>
<dbReference type="OrthoDB" id="9804110at2"/>
<dbReference type="GO" id="GO:0012505">
    <property type="term" value="C:endomembrane system"/>
    <property type="evidence" value="ECO:0007669"/>
    <property type="project" value="UniProtKB-SubCell"/>
</dbReference>
<keyword evidence="7 8" id="KW-0066">ATP synthesis</keyword>
<keyword evidence="11" id="KW-0378">Hydrolase</keyword>
<protein>
    <recommendedName>
        <fullName evidence="8">ATP synthase epsilon chain</fullName>
    </recommendedName>
    <alternativeName>
        <fullName evidence="8">ATP synthase F1 sector epsilon subunit</fullName>
    </alternativeName>
    <alternativeName>
        <fullName evidence="8">F-ATPase epsilon subunit</fullName>
    </alternativeName>
</protein>
<dbReference type="InterPro" id="IPR001469">
    <property type="entry name" value="ATP_synth_F1_dsu/esu"/>
</dbReference>
<reference evidence="11 12" key="1">
    <citation type="submission" date="2016-10" db="EMBL/GenBank/DDBJ databases">
        <title>Description of Gloeomargarita lithophora gen. nov., sp. nov., a thylakoid-bearing basal-branching cyanobacterium with intracellular carbonates, and proposal for Gloeomargaritales ord. nov.</title>
        <authorList>
            <person name="Moreira D."/>
            <person name="Tavera R."/>
            <person name="Benzerara K."/>
            <person name="Skouri-Panet F."/>
            <person name="Couradeau E."/>
            <person name="Gerard E."/>
            <person name="Loussert C."/>
            <person name="Novelo E."/>
            <person name="Zivanovic Y."/>
            <person name="Lopez-Garcia P."/>
        </authorList>
    </citation>
    <scope>NUCLEOTIDE SEQUENCE [LARGE SCALE GENOMIC DNA]</scope>
    <source>
        <strain evidence="11 12">D10</strain>
    </source>
</reference>
<dbReference type="SUPFAM" id="SSF51344">
    <property type="entry name" value="Epsilon subunit of F1F0-ATP synthase N-terminal domain"/>
    <property type="match status" value="1"/>
</dbReference>
<accession>A0A1J0AGF0</accession>
<dbReference type="PANTHER" id="PTHR13822:SF10">
    <property type="entry name" value="ATP SYNTHASE EPSILON CHAIN, CHLOROPLASTIC"/>
    <property type="match status" value="1"/>
</dbReference>
<keyword evidence="8" id="KW-0793">Thylakoid</keyword>
<dbReference type="EMBL" id="CP017675">
    <property type="protein sequence ID" value="APB34991.1"/>
    <property type="molecule type" value="Genomic_DNA"/>
</dbReference>
<evidence type="ECO:0000313" key="12">
    <source>
        <dbReference type="Proteomes" id="UP000180235"/>
    </source>
</evidence>
<evidence type="ECO:0000313" key="11">
    <source>
        <dbReference type="EMBL" id="APB34991.1"/>
    </source>
</evidence>
<dbReference type="Gene3D" id="1.10.287.540">
    <property type="entry name" value="Helix hairpin bin"/>
    <property type="match status" value="1"/>
</dbReference>
<dbReference type="GO" id="GO:0045259">
    <property type="term" value="C:proton-transporting ATP synthase complex"/>
    <property type="evidence" value="ECO:0007669"/>
    <property type="project" value="UniProtKB-KW"/>
</dbReference>
<dbReference type="Gene3D" id="2.60.15.10">
    <property type="entry name" value="F0F1 ATP synthase delta/epsilon subunit, N-terminal"/>
    <property type="match status" value="1"/>
</dbReference>
<dbReference type="Pfam" id="PF02823">
    <property type="entry name" value="ATP-synt_DE_N"/>
    <property type="match status" value="1"/>
</dbReference>
<comment type="subunit">
    <text evidence="8 9">F-type ATPases have 2 components, CF(1) - the catalytic core - and CF(0) - the membrane proton channel. CF(1) has five subunits: alpha(3), beta(3), gamma(1), delta(1), epsilon(1). CF(0) has three main subunits: a, b and c.</text>
</comment>
<evidence type="ECO:0000256" key="8">
    <source>
        <dbReference type="HAMAP-Rule" id="MF_00530"/>
    </source>
</evidence>
<dbReference type="Proteomes" id="UP000180235">
    <property type="component" value="Chromosome"/>
</dbReference>
<evidence type="ECO:0000259" key="10">
    <source>
        <dbReference type="Pfam" id="PF02823"/>
    </source>
</evidence>
<dbReference type="PANTHER" id="PTHR13822">
    <property type="entry name" value="ATP SYNTHASE DELTA/EPSILON CHAIN"/>
    <property type="match status" value="1"/>
</dbReference>
<dbReference type="NCBIfam" id="TIGR01216">
    <property type="entry name" value="ATP_synt_epsi"/>
    <property type="match status" value="1"/>
</dbReference>
<evidence type="ECO:0000256" key="5">
    <source>
        <dbReference type="ARBA" id="ARBA00023136"/>
    </source>
</evidence>
<evidence type="ECO:0000256" key="4">
    <source>
        <dbReference type="ARBA" id="ARBA00023065"/>
    </source>
</evidence>
<organism evidence="11 12">
    <name type="scientific">Gloeomargarita lithophora Alchichica-D10</name>
    <dbReference type="NCBI Taxonomy" id="1188229"/>
    <lineage>
        <taxon>Bacteria</taxon>
        <taxon>Bacillati</taxon>
        <taxon>Cyanobacteriota</taxon>
        <taxon>Cyanophyceae</taxon>
        <taxon>Gloeomargaritales</taxon>
        <taxon>Gloeomargaritaceae</taxon>
        <taxon>Gloeomargarita</taxon>
    </lineage>
</organism>
<keyword evidence="4 8" id="KW-0406">Ion transport</keyword>
<evidence type="ECO:0000256" key="6">
    <source>
        <dbReference type="ARBA" id="ARBA00023196"/>
    </source>
</evidence>
<dbReference type="GO" id="GO:0031676">
    <property type="term" value="C:plasma membrane-derived thylakoid membrane"/>
    <property type="evidence" value="ECO:0007669"/>
    <property type="project" value="UniProtKB-SubCell"/>
</dbReference>
<dbReference type="HAMAP" id="MF_00530">
    <property type="entry name" value="ATP_synth_epsil_bac"/>
    <property type="match status" value="1"/>
</dbReference>
<dbReference type="InterPro" id="IPR020546">
    <property type="entry name" value="ATP_synth_F1_dsu/esu_N"/>
</dbReference>
<name>A0A1J0AGF0_9CYAN</name>
<gene>
    <name evidence="8 11" type="primary">atpC</name>
    <name evidence="11" type="ORF">GlitD10_2649</name>
</gene>
<keyword evidence="3 8" id="KW-0813">Transport</keyword>
<keyword evidence="8" id="KW-0375">Hydrogen ion transport</keyword>
<dbReference type="GO" id="GO:0046933">
    <property type="term" value="F:proton-transporting ATP synthase activity, rotational mechanism"/>
    <property type="evidence" value="ECO:0007669"/>
    <property type="project" value="UniProtKB-UniRule"/>
</dbReference>
<dbReference type="InterPro" id="IPR036771">
    <property type="entry name" value="ATPsynth_dsu/esu_N"/>
</dbReference>
<keyword evidence="5 8" id="KW-0472">Membrane</keyword>
<comment type="similarity">
    <text evidence="2 8 9">Belongs to the ATPase epsilon chain family.</text>
</comment>
<dbReference type="STRING" id="1188229.GlitD10_2649"/>
<dbReference type="GO" id="GO:0005524">
    <property type="term" value="F:ATP binding"/>
    <property type="evidence" value="ECO:0007669"/>
    <property type="project" value="UniProtKB-UniRule"/>
</dbReference>
<proteinExistence type="inferred from homology"/>
<comment type="subcellular location">
    <subcellularLocation>
        <location evidence="8">Cellular thylakoid membrane</location>
        <topology evidence="8">Peripheral membrane protein</topology>
    </subcellularLocation>
    <subcellularLocation>
        <location evidence="1">Endomembrane system</location>
        <topology evidence="1">Peripheral membrane protein</topology>
    </subcellularLocation>
</comment>
<sequence length="136" mass="14164">MTLTVRVITPGQTVWDGAAQEVILPCTSGQLGVLTDHIPLLAALDIGVMRIKTGGNWLPLVVLGGFAEVEGNEVTVLVNGAEAGNTINGAVVQAELTQAEAVLAKAVSRKDKLDATQQVKQAKARLQAVKMVSPQA</sequence>
<dbReference type="AlphaFoldDB" id="A0A1J0AGF0"/>
<keyword evidence="6 8" id="KW-0139">CF(1)</keyword>
<dbReference type="RefSeq" id="WP_071455345.1">
    <property type="nucleotide sequence ID" value="NZ_CP017675.1"/>
</dbReference>
<comment type="function">
    <text evidence="8">Produces ATP from ADP in the presence of a proton gradient across the membrane.</text>
</comment>
<dbReference type="CDD" id="cd12152">
    <property type="entry name" value="F1-ATPase_delta"/>
    <property type="match status" value="1"/>
</dbReference>
<dbReference type="KEGG" id="glt:GlitD10_2649"/>
<evidence type="ECO:0000256" key="9">
    <source>
        <dbReference type="RuleBase" id="RU003656"/>
    </source>
</evidence>